<protein>
    <submittedName>
        <fullName evidence="3">UBX domain-containing protein 7</fullName>
    </submittedName>
</protein>
<dbReference type="SUPFAM" id="SSF52833">
    <property type="entry name" value="Thioredoxin-like"/>
    <property type="match status" value="1"/>
</dbReference>
<feature type="region of interest" description="Disordered" evidence="1">
    <location>
        <begin position="52"/>
        <end position="121"/>
    </location>
</feature>
<dbReference type="PANTHER" id="PTHR23322:SF6">
    <property type="entry name" value="UBX DOMAIN-CONTAINING PROTEIN 7"/>
    <property type="match status" value="1"/>
</dbReference>
<dbReference type="AlphaFoldDB" id="A0AAV9WXT6"/>
<dbReference type="GO" id="GO:0005634">
    <property type="term" value="C:nucleus"/>
    <property type="evidence" value="ECO:0007669"/>
    <property type="project" value="TreeGrafter"/>
</dbReference>
<organism evidence="3 4">
    <name type="scientific">Orbilia ellipsospora</name>
    <dbReference type="NCBI Taxonomy" id="2528407"/>
    <lineage>
        <taxon>Eukaryota</taxon>
        <taxon>Fungi</taxon>
        <taxon>Dikarya</taxon>
        <taxon>Ascomycota</taxon>
        <taxon>Pezizomycotina</taxon>
        <taxon>Orbiliomycetes</taxon>
        <taxon>Orbiliales</taxon>
        <taxon>Orbiliaceae</taxon>
        <taxon>Orbilia</taxon>
    </lineage>
</organism>
<dbReference type="InterPro" id="IPR006577">
    <property type="entry name" value="UAS"/>
</dbReference>
<dbReference type="GO" id="GO:0043130">
    <property type="term" value="F:ubiquitin binding"/>
    <property type="evidence" value="ECO:0007669"/>
    <property type="project" value="TreeGrafter"/>
</dbReference>
<dbReference type="PROSITE" id="PS50033">
    <property type="entry name" value="UBX"/>
    <property type="match status" value="1"/>
</dbReference>
<dbReference type="Gene3D" id="1.10.8.10">
    <property type="entry name" value="DNA helicase RuvA subunit, C-terminal domain"/>
    <property type="match status" value="1"/>
</dbReference>
<gene>
    <name evidence="3" type="primary">UBXN7</name>
    <name evidence="3" type="ORF">TWF694_004077</name>
</gene>
<dbReference type="Gene3D" id="3.40.30.10">
    <property type="entry name" value="Glutaredoxin"/>
    <property type="match status" value="1"/>
</dbReference>
<dbReference type="InterPro" id="IPR029071">
    <property type="entry name" value="Ubiquitin-like_domsf"/>
</dbReference>
<dbReference type="InterPro" id="IPR036249">
    <property type="entry name" value="Thioredoxin-like_sf"/>
</dbReference>
<accession>A0AAV9WXT6</accession>
<dbReference type="CDD" id="cd02958">
    <property type="entry name" value="UAS"/>
    <property type="match status" value="1"/>
</dbReference>
<comment type="caution">
    <text evidence="3">The sequence shown here is derived from an EMBL/GenBank/DDBJ whole genome shotgun (WGS) entry which is preliminary data.</text>
</comment>
<dbReference type="InterPro" id="IPR050730">
    <property type="entry name" value="UBX_domain-protein"/>
</dbReference>
<feature type="compositionally biased region" description="Low complexity" evidence="1">
    <location>
        <begin position="100"/>
        <end position="110"/>
    </location>
</feature>
<dbReference type="SUPFAM" id="SSF54236">
    <property type="entry name" value="Ubiquitin-like"/>
    <property type="match status" value="1"/>
</dbReference>
<evidence type="ECO:0000313" key="3">
    <source>
        <dbReference type="EMBL" id="KAK6528843.1"/>
    </source>
</evidence>
<dbReference type="SUPFAM" id="SSF46934">
    <property type="entry name" value="UBA-like"/>
    <property type="match status" value="1"/>
</dbReference>
<evidence type="ECO:0000256" key="1">
    <source>
        <dbReference type="SAM" id="MobiDB-lite"/>
    </source>
</evidence>
<proteinExistence type="predicted"/>
<dbReference type="Pfam" id="PF14555">
    <property type="entry name" value="UBA_4"/>
    <property type="match status" value="1"/>
</dbReference>
<reference evidence="3 4" key="1">
    <citation type="submission" date="2019-10" db="EMBL/GenBank/DDBJ databases">
        <authorList>
            <person name="Palmer J.M."/>
        </authorList>
    </citation>
    <scope>NUCLEOTIDE SEQUENCE [LARGE SCALE GENOMIC DNA]</scope>
    <source>
        <strain evidence="3 4">TWF694</strain>
    </source>
</reference>
<dbReference type="CDD" id="cd14273">
    <property type="entry name" value="UBA_TAP-C_like"/>
    <property type="match status" value="1"/>
</dbReference>
<dbReference type="Proteomes" id="UP001365542">
    <property type="component" value="Unassembled WGS sequence"/>
</dbReference>
<name>A0AAV9WXT6_9PEZI</name>
<dbReference type="SMART" id="SM00594">
    <property type="entry name" value="UAS"/>
    <property type="match status" value="1"/>
</dbReference>
<keyword evidence="4" id="KW-1185">Reference proteome</keyword>
<sequence>MDSGREEVLAHFTSITDANVSRAEQYLSVTEWNLENAIGLYFANDGADLGGSAAAPSTSTAPPPQPAAVPTTQEPSRHHGRTSSDAISIDGDDDEELELARAQAAAGAPANRTTEPTVDVYEDDEAMARRLQQELYAEAGNSASNWREEDVGGVRAPMARTTETLVGPTDEYRAMLEMRARAAGRAQGRGPVGIFNQRVEAEDPMAFGDSDTPSARRRRLAYATNGASEVSTRASRLAEMYTPPSDLVTRADFMLAKDIGKEQKKWIMVNIQDSSVFDSQVLNRDIWKDPAIKSTIKENFIFLQYANDAPDGMQYCNLYLNNIYPPPDFPHIGIVDPRTGELLKSWSRVPDKNEFLIQLHEFLERYSLDPTVKMPVQQKPKEKTRGVEHMTEDEMMQFALQQSLGVEGGNETMADDPDLLTKSEGKRKAATQDEDLINLDDEVSVVTGPSGGKASAPAEPISVFASIAKNNHHSEPPANAQGVTRVQFRLPDGSRIVRRFLLVDKVERVFEYVKADLLPEQGTKTGDEEMADKEFELKSLGKNLIDLLDSSIEEAGLKMATIMVDLES</sequence>
<dbReference type="GO" id="GO:0043161">
    <property type="term" value="P:proteasome-mediated ubiquitin-dependent protein catabolic process"/>
    <property type="evidence" value="ECO:0007669"/>
    <property type="project" value="TreeGrafter"/>
</dbReference>
<dbReference type="InterPro" id="IPR001012">
    <property type="entry name" value="UBX_dom"/>
</dbReference>
<dbReference type="CDD" id="cd01767">
    <property type="entry name" value="UBX"/>
    <property type="match status" value="1"/>
</dbReference>
<dbReference type="EMBL" id="JAVHJO010000014">
    <property type="protein sequence ID" value="KAK6528843.1"/>
    <property type="molecule type" value="Genomic_DNA"/>
</dbReference>
<dbReference type="PANTHER" id="PTHR23322">
    <property type="entry name" value="FAS-ASSOCIATED PROTEIN"/>
    <property type="match status" value="1"/>
</dbReference>
<evidence type="ECO:0000313" key="4">
    <source>
        <dbReference type="Proteomes" id="UP001365542"/>
    </source>
</evidence>
<dbReference type="Pfam" id="PF00789">
    <property type="entry name" value="UBX"/>
    <property type="match status" value="1"/>
</dbReference>
<feature type="domain" description="UBX" evidence="2">
    <location>
        <begin position="479"/>
        <end position="565"/>
    </location>
</feature>
<dbReference type="InterPro" id="IPR009060">
    <property type="entry name" value="UBA-like_sf"/>
</dbReference>
<evidence type="ECO:0000259" key="2">
    <source>
        <dbReference type="PROSITE" id="PS50033"/>
    </source>
</evidence>
<dbReference type="Gene3D" id="3.10.20.90">
    <property type="entry name" value="Phosphatidylinositol 3-kinase Catalytic Subunit, Chain A, domain 1"/>
    <property type="match status" value="1"/>
</dbReference>
<dbReference type="Pfam" id="PF13899">
    <property type="entry name" value="Thioredoxin_7"/>
    <property type="match status" value="1"/>
</dbReference>
<dbReference type="SMART" id="SM00166">
    <property type="entry name" value="UBX"/>
    <property type="match status" value="1"/>
</dbReference>